<evidence type="ECO:0000313" key="6">
    <source>
        <dbReference type="EMBL" id="RUO48654.1"/>
    </source>
</evidence>
<dbReference type="PANTHER" id="PTHR10146:SF14">
    <property type="entry name" value="PYRIDOXAL PHOSPHATE HOMEOSTASIS PROTEIN"/>
    <property type="match status" value="1"/>
</dbReference>
<dbReference type="Proteomes" id="UP000286678">
    <property type="component" value="Unassembled WGS sequence"/>
</dbReference>
<sequence length="230" mass="25235">MNSIVERLKEVRCQIENACQQCNRSPDSVQLLAVSKTKPATAIRQLYQAGQRAFGENYLQEALTKQQELSDLEAICWHFIGPIQSNKTRDIAAHFDWVQSIDRAKIARRLNEQRTAELQPLQVLIQVNIDDESSKSGVGPEQVADLAKYISDLPQLTLRGLMTIPAAASSAEAQAESFASMQRLYSALASQYPTVDTLSMGMSNDLASAIAAGSTMVRVGTSLFGAREKT</sequence>
<dbReference type="EMBL" id="PIPT01000003">
    <property type="protein sequence ID" value="RUO48654.1"/>
    <property type="molecule type" value="Genomic_DNA"/>
</dbReference>
<dbReference type="GO" id="GO:0030170">
    <property type="term" value="F:pyridoxal phosphate binding"/>
    <property type="evidence" value="ECO:0007669"/>
    <property type="project" value="UniProtKB-UniRule"/>
</dbReference>
<evidence type="ECO:0000256" key="2">
    <source>
        <dbReference type="HAMAP-Rule" id="MF_02087"/>
    </source>
</evidence>
<dbReference type="SUPFAM" id="SSF51419">
    <property type="entry name" value="PLP-binding barrel"/>
    <property type="match status" value="1"/>
</dbReference>
<comment type="function">
    <text evidence="2">Pyridoxal 5'-phosphate (PLP)-binding protein, which is involved in PLP homeostasis.</text>
</comment>
<organism evidence="6 7">
    <name type="scientific">Pseudidiomarina aquimaris</name>
    <dbReference type="NCBI Taxonomy" id="641841"/>
    <lineage>
        <taxon>Bacteria</taxon>
        <taxon>Pseudomonadati</taxon>
        <taxon>Pseudomonadota</taxon>
        <taxon>Gammaproteobacteria</taxon>
        <taxon>Alteromonadales</taxon>
        <taxon>Idiomarinaceae</taxon>
        <taxon>Pseudidiomarina</taxon>
    </lineage>
</organism>
<dbReference type="PIRSF" id="PIRSF004848">
    <property type="entry name" value="YBL036c_PLPDEIII"/>
    <property type="match status" value="1"/>
</dbReference>
<evidence type="ECO:0000259" key="5">
    <source>
        <dbReference type="Pfam" id="PF01168"/>
    </source>
</evidence>
<dbReference type="PROSITE" id="PS01211">
    <property type="entry name" value="UPF0001"/>
    <property type="match status" value="1"/>
</dbReference>
<dbReference type="AlphaFoldDB" id="A0A432XIR0"/>
<dbReference type="RefSeq" id="WP_126833296.1">
    <property type="nucleotide sequence ID" value="NZ_PIPT01000003.1"/>
</dbReference>
<dbReference type="FunFam" id="3.20.20.10:FF:000018">
    <property type="entry name" value="Pyridoxal phosphate homeostasis protein"/>
    <property type="match status" value="1"/>
</dbReference>
<dbReference type="OrthoDB" id="9804072at2"/>
<comment type="cofactor">
    <cofactor evidence="3">
        <name>pyridoxal 5'-phosphate</name>
        <dbReference type="ChEBI" id="CHEBI:597326"/>
    </cofactor>
</comment>
<comment type="similarity">
    <text evidence="2 4">Belongs to the pyridoxal phosphate-binding protein YggS/PROSC family.</text>
</comment>
<accession>A0A432XIR0</accession>
<keyword evidence="1 2" id="KW-0663">Pyridoxal phosphate</keyword>
<evidence type="ECO:0000256" key="4">
    <source>
        <dbReference type="RuleBase" id="RU004514"/>
    </source>
</evidence>
<dbReference type="InterPro" id="IPR011078">
    <property type="entry name" value="PyrdxlP_homeostasis"/>
</dbReference>
<evidence type="ECO:0000313" key="7">
    <source>
        <dbReference type="Proteomes" id="UP000286678"/>
    </source>
</evidence>
<dbReference type="NCBIfam" id="TIGR00044">
    <property type="entry name" value="YggS family pyridoxal phosphate-dependent enzyme"/>
    <property type="match status" value="1"/>
</dbReference>
<dbReference type="HAMAP" id="MF_02087">
    <property type="entry name" value="PLP_homeostasis"/>
    <property type="match status" value="1"/>
</dbReference>
<dbReference type="CDD" id="cd06824">
    <property type="entry name" value="PLPDE_III_Yggs_like"/>
    <property type="match status" value="1"/>
</dbReference>
<dbReference type="Gene3D" id="3.20.20.10">
    <property type="entry name" value="Alanine racemase"/>
    <property type="match status" value="1"/>
</dbReference>
<evidence type="ECO:0000256" key="1">
    <source>
        <dbReference type="ARBA" id="ARBA00022898"/>
    </source>
</evidence>
<gene>
    <name evidence="6" type="ORF">CWE21_04625</name>
</gene>
<feature type="domain" description="Alanine racemase N-terminal" evidence="5">
    <location>
        <begin position="23"/>
        <end position="227"/>
    </location>
</feature>
<dbReference type="PANTHER" id="PTHR10146">
    <property type="entry name" value="PROLINE SYNTHETASE CO-TRANSCRIBED BACTERIAL HOMOLOG PROTEIN"/>
    <property type="match status" value="1"/>
</dbReference>
<keyword evidence="7" id="KW-1185">Reference proteome</keyword>
<dbReference type="Pfam" id="PF01168">
    <property type="entry name" value="Ala_racemase_N"/>
    <property type="match status" value="1"/>
</dbReference>
<dbReference type="InterPro" id="IPR001608">
    <property type="entry name" value="Ala_racemase_N"/>
</dbReference>
<name>A0A432XIR0_9GAMM</name>
<comment type="caution">
    <text evidence="6">The sequence shown here is derived from an EMBL/GenBank/DDBJ whole genome shotgun (WGS) entry which is preliminary data.</text>
</comment>
<proteinExistence type="inferred from homology"/>
<feature type="modified residue" description="N6-(pyridoxal phosphate)lysine" evidence="2 3">
    <location>
        <position position="36"/>
    </location>
</feature>
<evidence type="ECO:0000256" key="3">
    <source>
        <dbReference type="PIRSR" id="PIRSR004848-1"/>
    </source>
</evidence>
<protein>
    <recommendedName>
        <fullName evidence="2">Pyridoxal phosphate homeostasis protein</fullName>
        <shortName evidence="2">PLP homeostasis protein</shortName>
    </recommendedName>
</protein>
<dbReference type="InterPro" id="IPR029066">
    <property type="entry name" value="PLP-binding_barrel"/>
</dbReference>
<reference evidence="7" key="1">
    <citation type="journal article" date="2018" name="Front. Microbiol.">
        <title>Genome-Based Analysis Reveals the Taxonomy and Diversity of the Family Idiomarinaceae.</title>
        <authorList>
            <person name="Liu Y."/>
            <person name="Lai Q."/>
            <person name="Shao Z."/>
        </authorList>
    </citation>
    <scope>NUCLEOTIDE SEQUENCE [LARGE SCALE GENOMIC DNA]</scope>
    <source>
        <strain evidence="7">SW15</strain>
    </source>
</reference>